<dbReference type="PANTHER" id="PTHR38567">
    <property type="entry name" value="DUF4291 DOMAIN-CONTAINING PROTEIN"/>
    <property type="match status" value="1"/>
</dbReference>
<dbReference type="RefSeq" id="WP_379683875.1">
    <property type="nucleotide sequence ID" value="NZ_JBHLYW010000001.1"/>
</dbReference>
<comment type="caution">
    <text evidence="1">The sequence shown here is derived from an EMBL/GenBank/DDBJ whole genome shotgun (WGS) entry which is preliminary data.</text>
</comment>
<dbReference type="InterPro" id="IPR025633">
    <property type="entry name" value="DUF4291"/>
</dbReference>
<sequence>MKIELKKYSEQLQEWPKSGHHIMAQYDDEEIIVYQSYRKEIGEFAVKNQFFGGAFSLDRMTWIKPNFLWMMYRNGWGTKEDQEVVLAIHLKRNAFEKYLQNAVYSSYNTDLKMSYEEWQTDVKSSSVRLQWDPDHDPYGNKLERRAIQIGLRNEFTRSFAKDDVLLIEDISAFVKEQYEFVKKKQLENLLIPAEKPFLFADEKLNVKLKISGNHE</sequence>
<keyword evidence="2" id="KW-1185">Reference proteome</keyword>
<name>A0ABV6BKH9_9FLAO</name>
<protein>
    <submittedName>
        <fullName evidence="1">DUF4291 domain-containing protein</fullName>
    </submittedName>
</protein>
<organism evidence="1 2">
    <name type="scientific">Flavobacterium procerum</name>
    <dbReference type="NCBI Taxonomy" id="1455569"/>
    <lineage>
        <taxon>Bacteria</taxon>
        <taxon>Pseudomonadati</taxon>
        <taxon>Bacteroidota</taxon>
        <taxon>Flavobacteriia</taxon>
        <taxon>Flavobacteriales</taxon>
        <taxon>Flavobacteriaceae</taxon>
        <taxon>Flavobacterium</taxon>
    </lineage>
</organism>
<evidence type="ECO:0000313" key="1">
    <source>
        <dbReference type="EMBL" id="MFC0075463.1"/>
    </source>
</evidence>
<gene>
    <name evidence="1" type="ORF">ACFFLS_00300</name>
</gene>
<accession>A0ABV6BKH9</accession>
<dbReference type="Pfam" id="PF14124">
    <property type="entry name" value="DUF4291"/>
    <property type="match status" value="1"/>
</dbReference>
<dbReference type="PANTHER" id="PTHR38567:SF1">
    <property type="entry name" value="DUF4291 DOMAIN-CONTAINING PROTEIN"/>
    <property type="match status" value="1"/>
</dbReference>
<dbReference type="EMBL" id="JBHLYW010000001">
    <property type="protein sequence ID" value="MFC0075463.1"/>
    <property type="molecule type" value="Genomic_DNA"/>
</dbReference>
<evidence type="ECO:0000313" key="2">
    <source>
        <dbReference type="Proteomes" id="UP001589734"/>
    </source>
</evidence>
<dbReference type="Proteomes" id="UP001589734">
    <property type="component" value="Unassembled WGS sequence"/>
</dbReference>
<proteinExistence type="predicted"/>
<reference evidence="1 2" key="1">
    <citation type="submission" date="2024-09" db="EMBL/GenBank/DDBJ databases">
        <authorList>
            <person name="Sun Q."/>
            <person name="Mori K."/>
        </authorList>
    </citation>
    <scope>NUCLEOTIDE SEQUENCE [LARGE SCALE GENOMIC DNA]</scope>
    <source>
        <strain evidence="1 2">CGMCC 1.12926</strain>
    </source>
</reference>